<protein>
    <submittedName>
        <fullName evidence="1">Uncharacterized protein</fullName>
    </submittedName>
</protein>
<dbReference type="EMBL" id="LR796593">
    <property type="protein sequence ID" value="CAB4153389.1"/>
    <property type="molecule type" value="Genomic_DNA"/>
</dbReference>
<accession>A0A6J5ND51</accession>
<evidence type="ECO:0000313" key="1">
    <source>
        <dbReference type="EMBL" id="CAB4153389.1"/>
    </source>
</evidence>
<proteinExistence type="predicted"/>
<sequence length="172" mass="20213">MSVPFQRISNATVTDIQFYDPAAERRASSLDVNWDAYFHVASQEILYQLEFGWWPKYVENTWGAWYFKNNAAGQVISAFDPSKLMLDDQTLIRLDCFKAITVFYESLVTDVSNINEVDKINYEHSLTRYTTEYEKATQLSNFYDLYGDGVITKLEENYQADVNYFQGDRRYF</sequence>
<organism evidence="1">
    <name type="scientific">uncultured Caudovirales phage</name>
    <dbReference type="NCBI Taxonomy" id="2100421"/>
    <lineage>
        <taxon>Viruses</taxon>
        <taxon>Duplodnaviria</taxon>
        <taxon>Heunggongvirae</taxon>
        <taxon>Uroviricota</taxon>
        <taxon>Caudoviricetes</taxon>
        <taxon>Peduoviridae</taxon>
        <taxon>Maltschvirus</taxon>
        <taxon>Maltschvirus maltsch</taxon>
    </lineage>
</organism>
<reference evidence="1" key="1">
    <citation type="submission" date="2020-04" db="EMBL/GenBank/DDBJ databases">
        <authorList>
            <person name="Chiriac C."/>
            <person name="Salcher M."/>
            <person name="Ghai R."/>
            <person name="Kavagutti S V."/>
        </authorList>
    </citation>
    <scope>NUCLEOTIDE SEQUENCE</scope>
</reference>
<gene>
    <name evidence="1" type="ORF">UFOVP623_16</name>
</gene>
<name>A0A6J5ND51_9CAUD</name>